<sequence>MDQPTKQLHFIIQQKTAIIQFKPGEKVKEIHIDLVEGATWRPGDVFYVCLKLYANDHKDIMGETAVVRVQIFNDTPTLVNKPMIQYPLQIVKENQKYVQSFVTCLGQRNEGTFNAYYETEAVTAKRNEDYEEINNGVLTFMGDEYEKYIDVRTYDDMDEEKDETFNIHLTGSTGGKYYSNG</sequence>
<feature type="domain" description="Calx-beta" evidence="5">
    <location>
        <begin position="67"/>
        <end position="170"/>
    </location>
</feature>
<dbReference type="InterPro" id="IPR038081">
    <property type="entry name" value="CalX-like_sf"/>
</dbReference>
<dbReference type="Proteomes" id="UP000277928">
    <property type="component" value="Unassembled WGS sequence"/>
</dbReference>
<dbReference type="OrthoDB" id="418484at2759"/>
<dbReference type="GO" id="GO:0007154">
    <property type="term" value="P:cell communication"/>
    <property type="evidence" value="ECO:0007669"/>
    <property type="project" value="InterPro"/>
</dbReference>
<evidence type="ECO:0000259" key="5">
    <source>
        <dbReference type="SMART" id="SM00237"/>
    </source>
</evidence>
<evidence type="ECO:0000256" key="2">
    <source>
        <dbReference type="ARBA" id="ARBA00022737"/>
    </source>
</evidence>
<dbReference type="Gene3D" id="2.60.40.2030">
    <property type="match status" value="1"/>
</dbReference>
<name>A0A3P6UAJ1_LITSI</name>
<dbReference type="SUPFAM" id="SSF141072">
    <property type="entry name" value="CalX-like"/>
    <property type="match status" value="1"/>
</dbReference>
<keyword evidence="2" id="KW-0677">Repeat</keyword>
<dbReference type="PANTHER" id="PTHR11878">
    <property type="entry name" value="SODIUM/CALCIUM EXCHANGER"/>
    <property type="match status" value="1"/>
</dbReference>
<proteinExistence type="predicted"/>
<evidence type="ECO:0000256" key="4">
    <source>
        <dbReference type="ARBA" id="ARBA00023065"/>
    </source>
</evidence>
<dbReference type="GO" id="GO:0005432">
    <property type="term" value="F:calcium:sodium antiporter activity"/>
    <property type="evidence" value="ECO:0007669"/>
    <property type="project" value="TreeGrafter"/>
</dbReference>
<accession>A0A3P6UAJ1</accession>
<dbReference type="SMART" id="SM00237">
    <property type="entry name" value="Calx_beta"/>
    <property type="match status" value="1"/>
</dbReference>
<gene>
    <name evidence="6" type="ORF">NLS_LOCUS2308</name>
</gene>
<dbReference type="GO" id="GO:0042383">
    <property type="term" value="C:sarcolemma"/>
    <property type="evidence" value="ECO:0007669"/>
    <property type="project" value="TreeGrafter"/>
</dbReference>
<dbReference type="InterPro" id="IPR003644">
    <property type="entry name" value="Calx_beta"/>
</dbReference>
<dbReference type="STRING" id="42156.A0A3P6UAJ1"/>
<dbReference type="AlphaFoldDB" id="A0A3P6UAJ1"/>
<dbReference type="InterPro" id="IPR051171">
    <property type="entry name" value="CaCA"/>
</dbReference>
<evidence type="ECO:0000256" key="3">
    <source>
        <dbReference type="ARBA" id="ARBA00022837"/>
    </source>
</evidence>
<organism evidence="6 7">
    <name type="scientific">Litomosoides sigmodontis</name>
    <name type="common">Filarial nematode worm</name>
    <dbReference type="NCBI Taxonomy" id="42156"/>
    <lineage>
        <taxon>Eukaryota</taxon>
        <taxon>Metazoa</taxon>
        <taxon>Ecdysozoa</taxon>
        <taxon>Nematoda</taxon>
        <taxon>Chromadorea</taxon>
        <taxon>Rhabditida</taxon>
        <taxon>Spirurina</taxon>
        <taxon>Spiruromorpha</taxon>
        <taxon>Filarioidea</taxon>
        <taxon>Onchocercidae</taxon>
        <taxon>Litomosoides</taxon>
    </lineage>
</organism>
<keyword evidence="3" id="KW-0106">Calcium</keyword>
<dbReference type="GO" id="GO:0098794">
    <property type="term" value="C:postsynapse"/>
    <property type="evidence" value="ECO:0007669"/>
    <property type="project" value="TreeGrafter"/>
</dbReference>
<evidence type="ECO:0000313" key="7">
    <source>
        <dbReference type="Proteomes" id="UP000277928"/>
    </source>
</evidence>
<keyword evidence="4" id="KW-0406">Ion transport</keyword>
<dbReference type="PANTHER" id="PTHR11878:SF76">
    <property type="entry name" value="CALX-BETA DOMAIN-CONTAINING PROTEIN"/>
    <property type="match status" value="1"/>
</dbReference>
<keyword evidence="1" id="KW-0732">Signal</keyword>
<dbReference type="GO" id="GO:0098703">
    <property type="term" value="P:calcium ion import across plasma membrane"/>
    <property type="evidence" value="ECO:0007669"/>
    <property type="project" value="TreeGrafter"/>
</dbReference>
<keyword evidence="4" id="KW-0813">Transport</keyword>
<reference evidence="6 7" key="1">
    <citation type="submission" date="2018-08" db="EMBL/GenBank/DDBJ databases">
        <authorList>
            <person name="Laetsch R D."/>
            <person name="Stevens L."/>
            <person name="Kumar S."/>
            <person name="Blaxter L. M."/>
        </authorList>
    </citation>
    <scope>NUCLEOTIDE SEQUENCE [LARGE SCALE GENOMIC DNA]</scope>
</reference>
<protein>
    <recommendedName>
        <fullName evidence="5">Calx-beta domain-containing protein</fullName>
    </recommendedName>
</protein>
<dbReference type="Pfam" id="PF03160">
    <property type="entry name" value="Calx-beta"/>
    <property type="match status" value="2"/>
</dbReference>
<dbReference type="EMBL" id="UYRX01000104">
    <property type="protein sequence ID" value="VDK74011.1"/>
    <property type="molecule type" value="Genomic_DNA"/>
</dbReference>
<keyword evidence="7" id="KW-1185">Reference proteome</keyword>
<dbReference type="GO" id="GO:0030424">
    <property type="term" value="C:axon"/>
    <property type="evidence" value="ECO:0007669"/>
    <property type="project" value="TreeGrafter"/>
</dbReference>
<evidence type="ECO:0000256" key="1">
    <source>
        <dbReference type="ARBA" id="ARBA00022729"/>
    </source>
</evidence>
<evidence type="ECO:0000313" key="6">
    <source>
        <dbReference type="EMBL" id="VDK74011.1"/>
    </source>
</evidence>